<dbReference type="GO" id="GO:0045211">
    <property type="term" value="C:postsynaptic membrane"/>
    <property type="evidence" value="ECO:0007669"/>
    <property type="project" value="TreeGrafter"/>
</dbReference>
<keyword evidence="3 5" id="KW-0863">Zinc-finger</keyword>
<evidence type="ECO:0000259" key="7">
    <source>
        <dbReference type="PROSITE" id="PS50178"/>
    </source>
</evidence>
<evidence type="ECO:0000256" key="1">
    <source>
        <dbReference type="ARBA" id="ARBA00004250"/>
    </source>
</evidence>
<evidence type="ECO:0008006" key="10">
    <source>
        <dbReference type="Google" id="ProtNLM"/>
    </source>
</evidence>
<dbReference type="CDD" id="cd15762">
    <property type="entry name" value="FYVE_RP3A"/>
    <property type="match status" value="1"/>
</dbReference>
<evidence type="ECO:0000256" key="5">
    <source>
        <dbReference type="PROSITE-ProRule" id="PRU00091"/>
    </source>
</evidence>
<dbReference type="InterPro" id="IPR011011">
    <property type="entry name" value="Znf_FYVE_PHD"/>
</dbReference>
<evidence type="ECO:0000256" key="6">
    <source>
        <dbReference type="SAM" id="MobiDB-lite"/>
    </source>
</evidence>
<dbReference type="InterPro" id="IPR043566">
    <property type="entry name" value="Rabphilin/DOC2/Noc2"/>
</dbReference>
<dbReference type="Ensembl" id="ENSPNYT00000023037.1">
    <property type="protein sequence ID" value="ENSPNYP00000022486.1"/>
    <property type="gene ID" value="ENSPNYG00000016889.1"/>
</dbReference>
<dbReference type="PANTHER" id="PTHR45729:SF3">
    <property type="entry name" value="RABPHILIN-3A"/>
    <property type="match status" value="1"/>
</dbReference>
<feature type="domain" description="RabBD" evidence="8">
    <location>
        <begin position="33"/>
        <end position="149"/>
    </location>
</feature>
<dbReference type="Gene3D" id="3.30.40.10">
    <property type="entry name" value="Zinc/RING finger domain, C3HC4 (zinc finger)"/>
    <property type="match status" value="1"/>
</dbReference>
<dbReference type="AlphaFoldDB" id="A0A3B4GM94"/>
<dbReference type="InterPro" id="IPR028698">
    <property type="entry name" value="FYVE_RPH3A"/>
</dbReference>
<feature type="region of interest" description="Disordered" evidence="6">
    <location>
        <begin position="158"/>
        <end position="209"/>
    </location>
</feature>
<dbReference type="PANTHER" id="PTHR45729">
    <property type="entry name" value="RABPHILIN, ISOFORM A"/>
    <property type="match status" value="1"/>
</dbReference>
<name>A0A3B4GM94_9CICH</name>
<evidence type="ECO:0000256" key="3">
    <source>
        <dbReference type="ARBA" id="ARBA00022771"/>
    </source>
</evidence>
<dbReference type="GO" id="GO:0031267">
    <property type="term" value="F:small GTPase binding"/>
    <property type="evidence" value="ECO:0007669"/>
    <property type="project" value="InterPro"/>
</dbReference>
<dbReference type="GO" id="GO:0017158">
    <property type="term" value="P:regulation of calcium ion-dependent exocytosis"/>
    <property type="evidence" value="ECO:0007669"/>
    <property type="project" value="TreeGrafter"/>
</dbReference>
<dbReference type="PROSITE" id="PS50178">
    <property type="entry name" value="ZF_FYVE"/>
    <property type="match status" value="1"/>
</dbReference>
<dbReference type="GO" id="GO:0061669">
    <property type="term" value="P:spontaneous neurotransmitter secretion"/>
    <property type="evidence" value="ECO:0007669"/>
    <property type="project" value="TreeGrafter"/>
</dbReference>
<dbReference type="GO" id="GO:0008270">
    <property type="term" value="F:zinc ion binding"/>
    <property type="evidence" value="ECO:0007669"/>
    <property type="project" value="UniProtKB-KW"/>
</dbReference>
<keyword evidence="2" id="KW-0479">Metal-binding</keyword>
<proteinExistence type="predicted"/>
<keyword evidence="4" id="KW-0862">Zinc</keyword>
<evidence type="ECO:0000313" key="9">
    <source>
        <dbReference type="Ensembl" id="ENSPNYP00000022486.1"/>
    </source>
</evidence>
<dbReference type="InterPro" id="IPR017455">
    <property type="entry name" value="Znf_FYVE-rel"/>
</dbReference>
<protein>
    <recommendedName>
        <fullName evidence="10">Rabphilin 3A like (without C2 domains)</fullName>
    </recommendedName>
</protein>
<dbReference type="Pfam" id="PF02318">
    <property type="entry name" value="FYVE_2"/>
    <property type="match status" value="1"/>
</dbReference>
<dbReference type="GO" id="GO:0043005">
    <property type="term" value="C:neuron projection"/>
    <property type="evidence" value="ECO:0007669"/>
    <property type="project" value="TreeGrafter"/>
</dbReference>
<dbReference type="GeneTree" id="ENSGT00940000157468"/>
<dbReference type="InterPro" id="IPR013083">
    <property type="entry name" value="Znf_RING/FYVE/PHD"/>
</dbReference>
<organism evidence="9">
    <name type="scientific">Pundamilia nyererei</name>
    <dbReference type="NCBI Taxonomy" id="303518"/>
    <lineage>
        <taxon>Eukaryota</taxon>
        <taxon>Metazoa</taxon>
        <taxon>Chordata</taxon>
        <taxon>Craniata</taxon>
        <taxon>Vertebrata</taxon>
        <taxon>Euteleostomi</taxon>
        <taxon>Actinopterygii</taxon>
        <taxon>Neopterygii</taxon>
        <taxon>Teleostei</taxon>
        <taxon>Neoteleostei</taxon>
        <taxon>Acanthomorphata</taxon>
        <taxon>Ovalentaria</taxon>
        <taxon>Cichlomorphae</taxon>
        <taxon>Cichliformes</taxon>
        <taxon>Cichlidae</taxon>
        <taxon>African cichlids</taxon>
        <taxon>Pseudocrenilabrinae</taxon>
        <taxon>Haplochromini</taxon>
        <taxon>Pundamilia</taxon>
    </lineage>
</organism>
<evidence type="ECO:0000256" key="2">
    <source>
        <dbReference type="ARBA" id="ARBA00022723"/>
    </source>
</evidence>
<dbReference type="GO" id="GO:0006886">
    <property type="term" value="P:intracellular protein transport"/>
    <property type="evidence" value="ECO:0007669"/>
    <property type="project" value="InterPro"/>
</dbReference>
<dbReference type="PROSITE" id="PS50916">
    <property type="entry name" value="RABBD"/>
    <property type="match status" value="1"/>
</dbReference>
<dbReference type="InterPro" id="IPR041282">
    <property type="entry name" value="FYVE_2"/>
</dbReference>
<dbReference type="SUPFAM" id="SSF57903">
    <property type="entry name" value="FYVE/PHD zinc finger"/>
    <property type="match status" value="1"/>
</dbReference>
<comment type="subcellular location">
    <subcellularLocation>
        <location evidence="1">Cytoplasmic vesicle</location>
        <location evidence="1">Secretory vesicle membrane</location>
    </subcellularLocation>
</comment>
<dbReference type="GO" id="GO:0006887">
    <property type="term" value="P:exocytosis"/>
    <property type="evidence" value="ECO:0007669"/>
    <property type="project" value="TreeGrafter"/>
</dbReference>
<reference evidence="9" key="1">
    <citation type="submission" date="2023-09" db="UniProtKB">
        <authorList>
            <consortium name="Ensembl"/>
        </authorList>
    </citation>
    <scope>IDENTIFICATION</scope>
</reference>
<feature type="domain" description="FYVE-type" evidence="7">
    <location>
        <begin position="81"/>
        <end position="137"/>
    </location>
</feature>
<sequence length="284" mass="31663">MTDTVMSSSSDRWVSNDRVCLAYRGNWTMQPGPGPGPDLTDEEKEIINSVIARAEKMEAMEQERIGRLINRLDDMKKTVCGDGVSRCLLCGEQLGSPGVSSVVCEDCKKNMCTKCGTQCGSRPRAVWLCKICREQREVWKRSGAWFFKGFPKHFLPSPMPLSKAKETGAQEAAEPQRPKASGPRETVTQQQAPGRHSSHTSGSETKDNAHLNYSNMSISKLLRPPSYPVGNRYKVGSFSQLFFFLHHLLTVESLLAIRKTPGSKLFCTGKPGGYIHLLYQVYQK</sequence>
<accession>A0A3B4GM94</accession>
<evidence type="ECO:0000256" key="4">
    <source>
        <dbReference type="ARBA" id="ARBA00022833"/>
    </source>
</evidence>
<evidence type="ECO:0000259" key="8">
    <source>
        <dbReference type="PROSITE" id="PS50916"/>
    </source>
</evidence>
<dbReference type="GO" id="GO:0098850">
    <property type="term" value="C:extrinsic component of synaptic vesicle membrane"/>
    <property type="evidence" value="ECO:0007669"/>
    <property type="project" value="TreeGrafter"/>
</dbReference>
<dbReference type="InterPro" id="IPR010911">
    <property type="entry name" value="Rab_BD"/>
</dbReference>